<feature type="region of interest" description="Disordered" evidence="1">
    <location>
        <begin position="1"/>
        <end position="42"/>
    </location>
</feature>
<organism evidence="2 3">
    <name type="scientific">Knipowitschia caucasica</name>
    <name type="common">Caucasian dwarf goby</name>
    <name type="synonym">Pomatoschistus caucasicus</name>
    <dbReference type="NCBI Taxonomy" id="637954"/>
    <lineage>
        <taxon>Eukaryota</taxon>
        <taxon>Metazoa</taxon>
        <taxon>Chordata</taxon>
        <taxon>Craniata</taxon>
        <taxon>Vertebrata</taxon>
        <taxon>Euteleostomi</taxon>
        <taxon>Actinopterygii</taxon>
        <taxon>Neopterygii</taxon>
        <taxon>Teleostei</taxon>
        <taxon>Neoteleostei</taxon>
        <taxon>Acanthomorphata</taxon>
        <taxon>Gobiaria</taxon>
        <taxon>Gobiiformes</taxon>
        <taxon>Gobioidei</taxon>
        <taxon>Gobiidae</taxon>
        <taxon>Gobiinae</taxon>
        <taxon>Knipowitschia</taxon>
    </lineage>
</organism>
<evidence type="ECO:0000256" key="1">
    <source>
        <dbReference type="SAM" id="MobiDB-lite"/>
    </source>
</evidence>
<dbReference type="Proteomes" id="UP001497482">
    <property type="component" value="Chromosome 7"/>
</dbReference>
<sequence>MNNAQKSKREGGSVENEKVRMQQSRPLTRIHPLSPRRAEHLSEPVRLRPGAVDWVGVGVPREAEVLAT</sequence>
<protein>
    <submittedName>
        <fullName evidence="2">Uncharacterized protein</fullName>
    </submittedName>
</protein>
<evidence type="ECO:0000313" key="2">
    <source>
        <dbReference type="EMBL" id="CAL1611217.1"/>
    </source>
</evidence>
<name>A0AAV2MCY4_KNICA</name>
<gene>
    <name evidence="2" type="ORF">KC01_LOCUS37670</name>
</gene>
<proteinExistence type="predicted"/>
<dbReference type="EMBL" id="OZ035829">
    <property type="protein sequence ID" value="CAL1611217.1"/>
    <property type="molecule type" value="Genomic_DNA"/>
</dbReference>
<reference evidence="2 3" key="1">
    <citation type="submission" date="2024-04" db="EMBL/GenBank/DDBJ databases">
        <authorList>
            <person name="Waldvogel A.-M."/>
            <person name="Schoenle A."/>
        </authorList>
    </citation>
    <scope>NUCLEOTIDE SEQUENCE [LARGE SCALE GENOMIC DNA]</scope>
</reference>
<evidence type="ECO:0000313" key="3">
    <source>
        <dbReference type="Proteomes" id="UP001497482"/>
    </source>
</evidence>
<keyword evidence="3" id="KW-1185">Reference proteome</keyword>
<accession>A0AAV2MCY4</accession>
<dbReference type="AlphaFoldDB" id="A0AAV2MCY4"/>
<feature type="compositionally biased region" description="Basic and acidic residues" evidence="1">
    <location>
        <begin position="7"/>
        <end position="20"/>
    </location>
</feature>